<dbReference type="HOGENOM" id="CLU_1978520_0_0_9"/>
<dbReference type="KEGG" id="jeo:JMA_38730"/>
<dbReference type="AlphaFoldDB" id="A0A0B5ASU5"/>
<accession>A0A0B5ASU5</accession>
<geneLocation type="plasmid" evidence="2"/>
<gene>
    <name evidence="1" type="ORF">JMA_38730</name>
</gene>
<keyword evidence="2" id="KW-1185">Reference proteome</keyword>
<organism evidence="1 2">
    <name type="scientific">Jeotgalibacillus malaysiensis</name>
    <dbReference type="NCBI Taxonomy" id="1508404"/>
    <lineage>
        <taxon>Bacteria</taxon>
        <taxon>Bacillati</taxon>
        <taxon>Bacillota</taxon>
        <taxon>Bacilli</taxon>
        <taxon>Bacillales</taxon>
        <taxon>Caryophanaceae</taxon>
        <taxon>Jeotgalibacillus</taxon>
    </lineage>
</organism>
<dbReference type="Proteomes" id="UP000031449">
    <property type="component" value="Plasmid unnamed"/>
</dbReference>
<name>A0A0B5ASU5_9BACL</name>
<proteinExistence type="predicted"/>
<dbReference type="BioCyc" id="JESP1508404:G14D9-13157-MONOMER"/>
<sequence length="126" mass="14396">MITREMTQMLVETAAMYKLKSETFFQEAKPTLKKIVLTEEYLDKLIFEVTILANRQMYFILKDGELVHHGIVGFVEGALQTIQHDIEEKDTFINASILMSLGDVDKLHTFLSSGNNLTLCRIQAVK</sequence>
<dbReference type="EMBL" id="CP009417">
    <property type="protein sequence ID" value="AJD93191.1"/>
    <property type="molecule type" value="Genomic_DNA"/>
</dbReference>
<evidence type="ECO:0000313" key="2">
    <source>
        <dbReference type="Proteomes" id="UP000031449"/>
    </source>
</evidence>
<protein>
    <submittedName>
        <fullName evidence="1">Uncharacterized protein</fullName>
    </submittedName>
</protein>
<evidence type="ECO:0000313" key="1">
    <source>
        <dbReference type="EMBL" id="AJD93191.1"/>
    </source>
</evidence>
<reference evidence="1 2" key="1">
    <citation type="submission" date="2014-08" db="EMBL/GenBank/DDBJ databases">
        <title>Complete genome of a marine bacteria Jeotgalibacillus malaysiensis.</title>
        <authorList>
            <person name="Yaakop A.S."/>
            <person name="Chan K.-G."/>
            <person name="Goh K.M."/>
        </authorList>
    </citation>
    <scope>NUCLEOTIDE SEQUENCE [LARGE SCALE GENOMIC DNA]</scope>
    <source>
        <strain evidence="1 2">D5</strain>
        <plasmid evidence="2">Plasmid</plasmid>
    </source>
</reference>
<keyword evidence="1" id="KW-0614">Plasmid</keyword>